<dbReference type="RefSeq" id="WP_380007795.1">
    <property type="nucleotide sequence ID" value="NZ_JBHLYR010000025.1"/>
</dbReference>
<dbReference type="PROSITE" id="PS51318">
    <property type="entry name" value="TAT"/>
    <property type="match status" value="1"/>
</dbReference>
<protein>
    <submittedName>
        <fullName evidence="1">PhoX family phosphatase</fullName>
    </submittedName>
</protein>
<dbReference type="PANTHER" id="PTHR35399">
    <property type="entry name" value="SLR8030 PROTEIN"/>
    <property type="match status" value="1"/>
</dbReference>
<reference evidence="1 2" key="1">
    <citation type="submission" date="2024-09" db="EMBL/GenBank/DDBJ databases">
        <authorList>
            <person name="Sun Q."/>
            <person name="Mori K."/>
        </authorList>
    </citation>
    <scope>NUCLEOTIDE SEQUENCE [LARGE SCALE GENOMIC DNA]</scope>
    <source>
        <strain evidence="1 2">JCM 13503</strain>
    </source>
</reference>
<evidence type="ECO:0000313" key="2">
    <source>
        <dbReference type="Proteomes" id="UP001589733"/>
    </source>
</evidence>
<evidence type="ECO:0000313" key="1">
    <source>
        <dbReference type="EMBL" id="MFB9991896.1"/>
    </source>
</evidence>
<organism evidence="1 2">
    <name type="scientific">Deinococcus oregonensis</name>
    <dbReference type="NCBI Taxonomy" id="1805970"/>
    <lineage>
        <taxon>Bacteria</taxon>
        <taxon>Thermotogati</taxon>
        <taxon>Deinococcota</taxon>
        <taxon>Deinococci</taxon>
        <taxon>Deinococcales</taxon>
        <taxon>Deinococcaceae</taxon>
        <taxon>Deinococcus</taxon>
    </lineage>
</organism>
<dbReference type="Proteomes" id="UP001589733">
    <property type="component" value="Unassembled WGS sequence"/>
</dbReference>
<dbReference type="InterPro" id="IPR008557">
    <property type="entry name" value="PhoX"/>
</dbReference>
<dbReference type="Gene3D" id="2.120.10.30">
    <property type="entry name" value="TolB, C-terminal domain"/>
    <property type="match status" value="1"/>
</dbReference>
<gene>
    <name evidence="1" type="ORF">ACFFLM_07935</name>
</gene>
<dbReference type="EMBL" id="JBHLYR010000025">
    <property type="protein sequence ID" value="MFB9991896.1"/>
    <property type="molecule type" value="Genomic_DNA"/>
</dbReference>
<dbReference type="PANTHER" id="PTHR35399:SF2">
    <property type="entry name" value="DUF839 DOMAIN-CONTAINING PROTEIN"/>
    <property type="match status" value="1"/>
</dbReference>
<keyword evidence="2" id="KW-1185">Reference proteome</keyword>
<dbReference type="SUPFAM" id="SSF101898">
    <property type="entry name" value="NHL repeat"/>
    <property type="match status" value="1"/>
</dbReference>
<accession>A0ABV6B0A0</accession>
<comment type="caution">
    <text evidence="1">The sequence shown here is derived from an EMBL/GenBank/DDBJ whole genome shotgun (WGS) entry which is preliminary data.</text>
</comment>
<dbReference type="InterPro" id="IPR006311">
    <property type="entry name" value="TAT_signal"/>
</dbReference>
<sequence>MTHHSSPSPARAALEQSFWHRLLDRQLTRRGAIGTAVATAAAVALPVTISSAEAAANNGGPVSTVDPNTVNPRTLPPFRAIPTGQADTLTLPTGFRFHTVASWGEVFTLDGREIGFNHDFIGYFPIDLLEGGKSSTEALLTINHEYVNALFVGGDTQNRTPAQIEAEMKAVGVSVVRVRKEGREWKVVMDARNRRIDALTDIELTGPVRGSAAVKGATLVKGSVGNCSGGQTPWGTLLTCEENVDGYQAAWAGSGYEAMHQGWVTEIDPFDAAWMPKKRTAMGRFRHENVAITVAKDGRVVGYMGDDMQDACVYKFVSRGKYNPINRATNRDLLTEGDLYVANFGNGSWVLLDYDKNKKLQDAKSTDGKALFASQADVLADARASALAVGGTPVDRPEDIEIHPKTGEVYVALTNNAKHGNYFGQIVKFRETGDDWTATNFLWEVFAVGGPQSGFASPDNLVFDPYGNLWMVTDNSDLATNPIKGYHGNNAMFFFATEGPNAGQAHRFAIGPVDAEMTGPVFSPDGKTLFVSIQHPGEDSESLEKLRSNFAAKPGSNVPRPTLVAIEGFPGWRA</sequence>
<proteinExistence type="predicted"/>
<name>A0ABV6B0A0_9DEIO</name>
<dbReference type="Pfam" id="PF05787">
    <property type="entry name" value="PhoX"/>
    <property type="match status" value="1"/>
</dbReference>
<dbReference type="InterPro" id="IPR011042">
    <property type="entry name" value="6-blade_b-propeller_TolB-like"/>
</dbReference>